<keyword evidence="8 12" id="KW-0648">Protein biosynthesis</keyword>
<evidence type="ECO:0000256" key="10">
    <source>
        <dbReference type="ARBA" id="ARBA00030904"/>
    </source>
</evidence>
<comment type="similarity">
    <text evidence="2 12">Belongs to the class-I aminoacyl-tRNA synthetase family.</text>
</comment>
<dbReference type="PROSITE" id="PS00178">
    <property type="entry name" value="AA_TRNA_LIGASE_I"/>
    <property type="match status" value="1"/>
</dbReference>
<dbReference type="EMBL" id="BTGC01000008">
    <property type="protein sequence ID" value="GMM52134.1"/>
    <property type="molecule type" value="Genomic_DNA"/>
</dbReference>
<dbReference type="AlphaFoldDB" id="A0AAV5RKT3"/>
<accession>A0AAV5RKT3</accession>
<evidence type="ECO:0000256" key="7">
    <source>
        <dbReference type="ARBA" id="ARBA00022840"/>
    </source>
</evidence>
<dbReference type="SUPFAM" id="SSF52374">
    <property type="entry name" value="Nucleotidylyl transferase"/>
    <property type="match status" value="1"/>
</dbReference>
<feature type="domain" description="Methionyl/Leucyl tRNA synthetase" evidence="13">
    <location>
        <begin position="240"/>
        <end position="631"/>
    </location>
</feature>
<evidence type="ECO:0000256" key="4">
    <source>
        <dbReference type="ARBA" id="ARBA00022490"/>
    </source>
</evidence>
<dbReference type="PANTHER" id="PTHR45765">
    <property type="entry name" value="METHIONINE--TRNA LIGASE"/>
    <property type="match status" value="1"/>
</dbReference>
<dbReference type="Gene3D" id="3.40.50.620">
    <property type="entry name" value="HUPs"/>
    <property type="match status" value="1"/>
</dbReference>
<dbReference type="GO" id="GO:0017101">
    <property type="term" value="C:aminoacyl-tRNA synthetase multienzyme complex"/>
    <property type="evidence" value="ECO:0007669"/>
    <property type="project" value="TreeGrafter"/>
</dbReference>
<dbReference type="GO" id="GO:0006431">
    <property type="term" value="P:methionyl-tRNA aminoacylation"/>
    <property type="evidence" value="ECO:0007669"/>
    <property type="project" value="InterPro"/>
</dbReference>
<evidence type="ECO:0000313" key="16">
    <source>
        <dbReference type="Proteomes" id="UP001362899"/>
    </source>
</evidence>
<evidence type="ECO:0000259" key="14">
    <source>
        <dbReference type="Pfam" id="PF19303"/>
    </source>
</evidence>
<dbReference type="InterPro" id="IPR001412">
    <property type="entry name" value="aa-tRNA-synth_I_CS"/>
</dbReference>
<dbReference type="GO" id="GO:0005829">
    <property type="term" value="C:cytosol"/>
    <property type="evidence" value="ECO:0007669"/>
    <property type="project" value="TreeGrafter"/>
</dbReference>
<dbReference type="InterPro" id="IPR014729">
    <property type="entry name" value="Rossmann-like_a/b/a_fold"/>
</dbReference>
<evidence type="ECO:0000256" key="1">
    <source>
        <dbReference type="ARBA" id="ARBA00004496"/>
    </source>
</evidence>
<keyword evidence="7 12" id="KW-0067">ATP-binding</keyword>
<dbReference type="EC" id="6.1.1.10" evidence="3"/>
<keyword evidence="16" id="KW-1185">Reference proteome</keyword>
<dbReference type="GO" id="GO:0004825">
    <property type="term" value="F:methionine-tRNA ligase activity"/>
    <property type="evidence" value="ECO:0007669"/>
    <property type="project" value="UniProtKB-EC"/>
</dbReference>
<keyword evidence="4" id="KW-0963">Cytoplasm</keyword>
<dbReference type="CDD" id="cd07957">
    <property type="entry name" value="Anticodon_Ia_Met"/>
    <property type="match status" value="1"/>
</dbReference>
<evidence type="ECO:0000256" key="3">
    <source>
        <dbReference type="ARBA" id="ARBA00012838"/>
    </source>
</evidence>
<dbReference type="SUPFAM" id="SSF57770">
    <property type="entry name" value="Methionyl-tRNA synthetase (MetRS), Zn-domain"/>
    <property type="match status" value="1"/>
</dbReference>
<organism evidence="15 16">
    <name type="scientific">Starmerella bacillaris</name>
    <name type="common">Yeast</name>
    <name type="synonym">Candida zemplinina</name>
    <dbReference type="NCBI Taxonomy" id="1247836"/>
    <lineage>
        <taxon>Eukaryota</taxon>
        <taxon>Fungi</taxon>
        <taxon>Dikarya</taxon>
        <taxon>Ascomycota</taxon>
        <taxon>Saccharomycotina</taxon>
        <taxon>Dipodascomycetes</taxon>
        <taxon>Dipodascales</taxon>
        <taxon>Trichomonascaceae</taxon>
        <taxon>Starmerella</taxon>
    </lineage>
</organism>
<sequence length="790" mass="88414">MSKLTLSLLIPETLDTTKLAAAVKTCVAADLSRLGNVKVAVSPEVEYVTLNINSDSVSAKLIEPNAIVRYLSNFTAEESALIDFEETVLYSFLANGSRIDAEVASSLSKLLPEKNDTAEAIIVFGDLQALVMARGKPALATDATVLMWHQKMLQNAKIKLAMTPAMKAEYLKPPKKEIKVADKGSNASSAASTAGSAASATPSVSVKELITPTSSETFDKSVSYIEDKEEIIPKEGARNVLITSALPYVNNVPHLGNIVGSTLSADFFSRYCKARGYNTLFICGTDEYGTATETKAIEEKVTPDELCSHYYKVHKEVYDWFDIAFDKFGRTSTPKQTEIAQDVFLKLMKNGFLEEKTSTQLYCEEHKGFLADRYVEGTCPKCGFDDARGDQCDGCGQLLDPFELIKPRCKLDGTTPVPRDTKHMFISLDKIQPKLESWLSTKMSDWPQNAQSITKNWIKEGLKPRSITRDLKWGTPVPLEGYEDKVLYVWFDAPIGYPSITANYTDKWELWWKPKNPKDIELFQFMGKDNAPFHAVVWPSSEIGAEDNWKLVDYLSTTEYLQYEGGKFSKSRGLGVFGNNAQEIGVPPSVWRYYLANARPETGDSQFSWSDFVTRNNSELLANLGNYVNRVVKFAAAKFESTVPRYEVDPNAVEVKEMQEWVTKYITAMEGVQLREGIENAMRFSSRGNQFLQDSKLDNTLLAENPAKCAYVVGVSLNFIYILSSLIYPYMPETSSQICSMLNVPLRKITDTIDFAIKPGHKLNKAQYLFTRIEPTKVDEWLAKYSGKQE</sequence>
<dbReference type="Proteomes" id="UP001362899">
    <property type="component" value="Unassembled WGS sequence"/>
</dbReference>
<dbReference type="PANTHER" id="PTHR45765:SF1">
    <property type="entry name" value="METHIONINE--TRNA LIGASE, CYTOPLASMIC"/>
    <property type="match status" value="1"/>
</dbReference>
<dbReference type="InterPro" id="IPR009080">
    <property type="entry name" value="tRNAsynth_Ia_anticodon-bd"/>
</dbReference>
<evidence type="ECO:0000256" key="9">
    <source>
        <dbReference type="ARBA" id="ARBA00023146"/>
    </source>
</evidence>
<dbReference type="InterPro" id="IPR041872">
    <property type="entry name" value="Anticodon_Met"/>
</dbReference>
<dbReference type="FunFam" id="2.20.28.20:FF:000001">
    <property type="entry name" value="Methionine--tRNA ligase"/>
    <property type="match status" value="1"/>
</dbReference>
<evidence type="ECO:0000256" key="2">
    <source>
        <dbReference type="ARBA" id="ARBA00005594"/>
    </source>
</evidence>
<dbReference type="InterPro" id="IPR033911">
    <property type="entry name" value="MetRS_core"/>
</dbReference>
<comment type="caution">
    <text evidence="15">The sequence shown here is derived from an EMBL/GenBank/DDBJ whole genome shotgun (WGS) entry which is preliminary data.</text>
</comment>
<dbReference type="GO" id="GO:0005524">
    <property type="term" value="F:ATP binding"/>
    <property type="evidence" value="ECO:0007669"/>
    <property type="project" value="UniProtKB-KW"/>
</dbReference>
<comment type="catalytic activity">
    <reaction evidence="11">
        <text>tRNA(Met) + L-methionine + ATP = L-methionyl-tRNA(Met) + AMP + diphosphate</text>
        <dbReference type="Rhea" id="RHEA:13481"/>
        <dbReference type="Rhea" id="RHEA-COMP:9667"/>
        <dbReference type="Rhea" id="RHEA-COMP:9698"/>
        <dbReference type="ChEBI" id="CHEBI:30616"/>
        <dbReference type="ChEBI" id="CHEBI:33019"/>
        <dbReference type="ChEBI" id="CHEBI:57844"/>
        <dbReference type="ChEBI" id="CHEBI:78442"/>
        <dbReference type="ChEBI" id="CHEBI:78530"/>
        <dbReference type="ChEBI" id="CHEBI:456215"/>
        <dbReference type="EC" id="6.1.1.10"/>
    </reaction>
</comment>
<comment type="subcellular location">
    <subcellularLocation>
        <location evidence="1">Cytoplasm</location>
    </subcellularLocation>
</comment>
<dbReference type="Pfam" id="PF19303">
    <property type="entry name" value="Anticodon_3"/>
    <property type="match status" value="1"/>
</dbReference>
<evidence type="ECO:0000256" key="8">
    <source>
        <dbReference type="ARBA" id="ARBA00022917"/>
    </source>
</evidence>
<name>A0AAV5RKT3_STABA</name>
<evidence type="ECO:0000259" key="13">
    <source>
        <dbReference type="Pfam" id="PF09334"/>
    </source>
</evidence>
<dbReference type="Gene3D" id="2.20.28.20">
    <property type="entry name" value="Methionyl-tRNA synthetase, Zn-domain"/>
    <property type="match status" value="1"/>
</dbReference>
<evidence type="ECO:0000256" key="12">
    <source>
        <dbReference type="RuleBase" id="RU363039"/>
    </source>
</evidence>
<dbReference type="GO" id="GO:0017102">
    <property type="term" value="C:methionyl glutamyl tRNA synthetase complex"/>
    <property type="evidence" value="ECO:0007669"/>
    <property type="project" value="UniProtKB-ARBA"/>
</dbReference>
<dbReference type="SUPFAM" id="SSF47323">
    <property type="entry name" value="Anticodon-binding domain of a subclass of class I aminoacyl-tRNA synthetases"/>
    <property type="match status" value="1"/>
</dbReference>
<dbReference type="GO" id="GO:0010494">
    <property type="term" value="C:cytoplasmic stress granule"/>
    <property type="evidence" value="ECO:0007669"/>
    <property type="project" value="UniProtKB-ARBA"/>
</dbReference>
<keyword evidence="6 12" id="KW-0547">Nucleotide-binding</keyword>
<dbReference type="NCBIfam" id="TIGR00398">
    <property type="entry name" value="metG"/>
    <property type="match status" value="1"/>
</dbReference>
<evidence type="ECO:0000256" key="6">
    <source>
        <dbReference type="ARBA" id="ARBA00022741"/>
    </source>
</evidence>
<keyword evidence="5 12" id="KW-0436">Ligase</keyword>
<dbReference type="PRINTS" id="PR01041">
    <property type="entry name" value="TRNASYNTHMET"/>
</dbReference>
<gene>
    <name evidence="15" type="ORF">DASB73_030970</name>
</gene>
<dbReference type="Pfam" id="PF09334">
    <property type="entry name" value="tRNA-synt_1g"/>
    <property type="match status" value="1"/>
</dbReference>
<feature type="domain" description="Methionyl-tRNA synthetase anticodon-binding" evidence="14">
    <location>
        <begin position="655"/>
        <end position="789"/>
    </location>
</feature>
<reference evidence="15 16" key="1">
    <citation type="journal article" date="2023" name="Elife">
        <title>Identification of key yeast species and microbe-microbe interactions impacting larval growth of Drosophila in the wild.</title>
        <authorList>
            <person name="Mure A."/>
            <person name="Sugiura Y."/>
            <person name="Maeda R."/>
            <person name="Honda K."/>
            <person name="Sakurai N."/>
            <person name="Takahashi Y."/>
            <person name="Watada M."/>
            <person name="Katoh T."/>
            <person name="Gotoh A."/>
            <person name="Gotoh Y."/>
            <person name="Taniguchi I."/>
            <person name="Nakamura K."/>
            <person name="Hayashi T."/>
            <person name="Katayama T."/>
            <person name="Uemura T."/>
            <person name="Hattori Y."/>
        </authorList>
    </citation>
    <scope>NUCLEOTIDE SEQUENCE [LARGE SCALE GENOMIC DNA]</scope>
    <source>
        <strain evidence="15 16">SB-73</strain>
    </source>
</reference>
<dbReference type="InterPro" id="IPR015413">
    <property type="entry name" value="Methionyl/Leucyl_tRNA_Synth"/>
</dbReference>
<protein>
    <recommendedName>
        <fullName evidence="3">methionine--tRNA ligase</fullName>
        <ecNumber evidence="3">6.1.1.10</ecNumber>
    </recommendedName>
    <alternativeName>
        <fullName evidence="10">Methionyl-tRNA synthetase</fullName>
    </alternativeName>
</protein>
<dbReference type="HAMAP" id="MF_00098">
    <property type="entry name" value="Met_tRNA_synth_type1"/>
    <property type="match status" value="1"/>
</dbReference>
<dbReference type="InterPro" id="IPR023458">
    <property type="entry name" value="Met-tRNA_ligase_1"/>
</dbReference>
<dbReference type="Gene3D" id="1.10.730.10">
    <property type="entry name" value="Isoleucyl-tRNA Synthetase, Domain 1"/>
    <property type="match status" value="1"/>
</dbReference>
<evidence type="ECO:0000313" key="15">
    <source>
        <dbReference type="EMBL" id="GMM52134.1"/>
    </source>
</evidence>
<evidence type="ECO:0000256" key="5">
    <source>
        <dbReference type="ARBA" id="ARBA00022598"/>
    </source>
</evidence>
<proteinExistence type="inferred from homology"/>
<dbReference type="CDD" id="cd00814">
    <property type="entry name" value="MetRS_core"/>
    <property type="match status" value="1"/>
</dbReference>
<dbReference type="InterPro" id="IPR014758">
    <property type="entry name" value="Met-tRNA_synth"/>
</dbReference>
<dbReference type="FunFam" id="1.10.730.10:FF:000037">
    <property type="entry name" value="Methionyl-tRNA synthetase"/>
    <property type="match status" value="1"/>
</dbReference>
<evidence type="ECO:0000256" key="11">
    <source>
        <dbReference type="ARBA" id="ARBA00047364"/>
    </source>
</evidence>
<keyword evidence="9 12" id="KW-0030">Aminoacyl-tRNA synthetase</keyword>
<dbReference type="InterPro" id="IPR029038">
    <property type="entry name" value="MetRS_Zn"/>
</dbReference>